<dbReference type="InterPro" id="IPR006133">
    <property type="entry name" value="DNA-dir_DNA_pol_B_exonuc"/>
</dbReference>
<dbReference type="GO" id="GO:0003887">
    <property type="term" value="F:DNA-directed DNA polymerase activity"/>
    <property type="evidence" value="ECO:0007669"/>
    <property type="project" value="InterPro"/>
</dbReference>
<dbReference type="GO" id="GO:0043625">
    <property type="term" value="C:delta DNA polymerase complex"/>
    <property type="evidence" value="ECO:0007669"/>
    <property type="project" value="TreeGrafter"/>
</dbReference>
<dbReference type="InterPro" id="IPR006172">
    <property type="entry name" value="DNA-dir_DNA_pol_B"/>
</dbReference>
<dbReference type="SUPFAM" id="SSF53098">
    <property type="entry name" value="Ribonuclease H-like"/>
    <property type="match status" value="1"/>
</dbReference>
<dbReference type="VEuPathDB" id="FungiDB:RhiirFUN_003397"/>
<proteinExistence type="predicted"/>
<protein>
    <recommendedName>
        <fullName evidence="3">DNA polymerase delta catalytic subunit</fullName>
    </recommendedName>
</protein>
<dbReference type="PANTHER" id="PTHR10322">
    <property type="entry name" value="DNA POLYMERASE CATALYTIC SUBUNIT"/>
    <property type="match status" value="1"/>
</dbReference>
<keyword evidence="2" id="KW-0548">Nucleotidyltransferase</keyword>
<dbReference type="AlphaFoldDB" id="A0A2N1M655"/>
<gene>
    <name evidence="5" type="ORF">RhiirC2_721432</name>
</gene>
<keyword evidence="1" id="KW-0808">Transferase</keyword>
<dbReference type="InterPro" id="IPR036397">
    <property type="entry name" value="RNaseH_sf"/>
</dbReference>
<comment type="caution">
    <text evidence="5">The sequence shown here is derived from an EMBL/GenBank/DDBJ whole genome shotgun (WGS) entry which is preliminary data.</text>
</comment>
<dbReference type="VEuPathDB" id="FungiDB:FUN_003664"/>
<dbReference type="GO" id="GO:0006297">
    <property type="term" value="P:nucleotide-excision repair, DNA gap filling"/>
    <property type="evidence" value="ECO:0007669"/>
    <property type="project" value="TreeGrafter"/>
</dbReference>
<evidence type="ECO:0000259" key="4">
    <source>
        <dbReference type="Pfam" id="PF03104"/>
    </source>
</evidence>
<organism evidence="5 6">
    <name type="scientific">Rhizophagus irregularis</name>
    <dbReference type="NCBI Taxonomy" id="588596"/>
    <lineage>
        <taxon>Eukaryota</taxon>
        <taxon>Fungi</taxon>
        <taxon>Fungi incertae sedis</taxon>
        <taxon>Mucoromycota</taxon>
        <taxon>Glomeromycotina</taxon>
        <taxon>Glomeromycetes</taxon>
        <taxon>Glomerales</taxon>
        <taxon>Glomeraceae</taxon>
        <taxon>Rhizophagus</taxon>
    </lineage>
</organism>
<evidence type="ECO:0000256" key="3">
    <source>
        <dbReference type="ARBA" id="ARBA00024411"/>
    </source>
</evidence>
<reference evidence="5 6" key="1">
    <citation type="submission" date="2016-04" db="EMBL/GenBank/DDBJ databases">
        <title>Genome analyses suggest a sexual origin of heterokaryosis in a supposedly ancient asexual fungus.</title>
        <authorList>
            <person name="Ropars J."/>
            <person name="Sedzielewska K."/>
            <person name="Noel J."/>
            <person name="Charron P."/>
            <person name="Farinelli L."/>
            <person name="Marton T."/>
            <person name="Kruger M."/>
            <person name="Pelin A."/>
            <person name="Brachmann A."/>
            <person name="Corradi N."/>
        </authorList>
    </citation>
    <scope>NUCLEOTIDE SEQUENCE [LARGE SCALE GENOMIC DNA]</scope>
    <source>
        <strain evidence="5 6">C2</strain>
    </source>
</reference>
<dbReference type="SMART" id="SM00486">
    <property type="entry name" value="POLBc"/>
    <property type="match status" value="1"/>
</dbReference>
<dbReference type="VEuPathDB" id="FungiDB:RhiirA1_403445"/>
<dbReference type="Proteomes" id="UP000233469">
    <property type="component" value="Unassembled WGS sequence"/>
</dbReference>
<dbReference type="GO" id="GO:0000166">
    <property type="term" value="F:nucleotide binding"/>
    <property type="evidence" value="ECO:0007669"/>
    <property type="project" value="InterPro"/>
</dbReference>
<sequence length="712" mass="82454">MTKQSSLSEFLSSDAPALFHPEAEKEKTSLGQKAVVAITGIKVFFDIRVPSNTSIPKFWSKVKGILATGKDNEGKTVNMNLIQMECIKAYPIRGYHAEKKPYLRIVTPNKDLRFTALDIISSYNSKVDPECKIETASDDTGTYYRKVAREYRIPLSGWGLISDYRYNFSAPYYAKSHHCPHAFYVYIDNFRPIDNFELLYKIYPSSLFTHDRALILTWDIETYDSRGLGNKVPEAKNDTSQVFTICMTLHWKDDLIPLERICLVNVETKPDPRWITIICGNQTNLLKAFALCWKSFAPDIQLGFNDSGYDWPFIVEKATKLNVLKWMVQRMSANLHKKADAKSILTWNYFGGRGEPLTNSFFQRSQWVKKTDNGPKKILGRNSINVKINPTLDFESSFLKLPGCVPIDVHASFMQLNPRSEKTSLKFFLEKCGLDGKADMPMSKLWKYYSEARDGTSNSSVKNMHEIVNYCVIDALRCQELMVKSNVINDYREKYEPEPSSRIMRIEDPDEKYKQIDDYAQNKAKSWLEGFVKENIIVNGVTSKMMESCGIAYKRAYRTAVKKAQEMLYQKIGYLYEIFHGEWLSYEIFMVSNPIEVLWEKFMKCARKISKDKNLSVDDEMKEKICSDFARYPSELVKYIEEYNLFFHKLVYYMCYKEHVSIPEEIGPVSSMRKNEIIANLPALPYISEIGALDEISNLWYFHLEDVTESTY</sequence>
<name>A0A2N1M655_9GLOM</name>
<dbReference type="Gene3D" id="3.30.420.10">
    <property type="entry name" value="Ribonuclease H-like superfamily/Ribonuclease H"/>
    <property type="match status" value="1"/>
</dbReference>
<dbReference type="EMBL" id="LLXL01004737">
    <property type="protein sequence ID" value="PKK57116.1"/>
    <property type="molecule type" value="Genomic_DNA"/>
</dbReference>
<feature type="domain" description="DNA-directed DNA polymerase family B exonuclease" evidence="4">
    <location>
        <begin position="197"/>
        <end position="326"/>
    </location>
</feature>
<evidence type="ECO:0000256" key="2">
    <source>
        <dbReference type="ARBA" id="ARBA00022695"/>
    </source>
</evidence>
<dbReference type="GO" id="GO:0008296">
    <property type="term" value="F:3'-5'-DNA exonuclease activity"/>
    <property type="evidence" value="ECO:0007669"/>
    <property type="project" value="TreeGrafter"/>
</dbReference>
<dbReference type="GO" id="GO:0003676">
    <property type="term" value="F:nucleic acid binding"/>
    <property type="evidence" value="ECO:0007669"/>
    <property type="project" value="InterPro"/>
</dbReference>
<accession>A0A2N1M655</accession>
<dbReference type="InterPro" id="IPR012337">
    <property type="entry name" value="RNaseH-like_sf"/>
</dbReference>
<evidence type="ECO:0000256" key="1">
    <source>
        <dbReference type="ARBA" id="ARBA00022679"/>
    </source>
</evidence>
<dbReference type="PANTHER" id="PTHR10322:SF23">
    <property type="entry name" value="DNA POLYMERASE DELTA CATALYTIC SUBUNIT"/>
    <property type="match status" value="1"/>
</dbReference>
<dbReference type="GO" id="GO:0045004">
    <property type="term" value="P:DNA replication proofreading"/>
    <property type="evidence" value="ECO:0007669"/>
    <property type="project" value="TreeGrafter"/>
</dbReference>
<dbReference type="GO" id="GO:0006287">
    <property type="term" value="P:base-excision repair, gap-filling"/>
    <property type="evidence" value="ECO:0007669"/>
    <property type="project" value="TreeGrafter"/>
</dbReference>
<dbReference type="Pfam" id="PF03104">
    <property type="entry name" value="DNA_pol_B_exo1"/>
    <property type="match status" value="1"/>
</dbReference>
<dbReference type="InterPro" id="IPR050240">
    <property type="entry name" value="DNA_pol_type-B"/>
</dbReference>
<evidence type="ECO:0000313" key="5">
    <source>
        <dbReference type="EMBL" id="PKK57116.1"/>
    </source>
</evidence>
<reference evidence="5 6" key="2">
    <citation type="submission" date="2017-10" db="EMBL/GenBank/DDBJ databases">
        <title>Extensive intraspecific genome diversity in a model arbuscular mycorrhizal fungus.</title>
        <authorList>
            <person name="Chen E.C.H."/>
            <person name="Morin E."/>
            <person name="Baudet D."/>
            <person name="Noel J."/>
            <person name="Ndikumana S."/>
            <person name="Charron P."/>
            <person name="St-Onge C."/>
            <person name="Giorgi J."/>
            <person name="Grigoriev I.V."/>
            <person name="Roux C."/>
            <person name="Martin F.M."/>
            <person name="Corradi N."/>
        </authorList>
    </citation>
    <scope>NUCLEOTIDE SEQUENCE [LARGE SCALE GENOMIC DNA]</scope>
    <source>
        <strain evidence="5 6">C2</strain>
    </source>
</reference>
<evidence type="ECO:0000313" key="6">
    <source>
        <dbReference type="Proteomes" id="UP000233469"/>
    </source>
</evidence>